<evidence type="ECO:0000259" key="1">
    <source>
        <dbReference type="SMART" id="SM01022"/>
    </source>
</evidence>
<evidence type="ECO:0000313" key="2">
    <source>
        <dbReference type="EMBL" id="PAE88970.1"/>
    </source>
</evidence>
<proteinExistence type="predicted"/>
<dbReference type="SUPFAM" id="SSF88697">
    <property type="entry name" value="PUA domain-like"/>
    <property type="match status" value="1"/>
</dbReference>
<feature type="domain" description="ASCH" evidence="1">
    <location>
        <begin position="27"/>
        <end position="150"/>
    </location>
</feature>
<dbReference type="AlphaFoldDB" id="A0A268P107"/>
<dbReference type="Gene3D" id="3.10.400.10">
    <property type="entry name" value="Sulfate adenylyltransferase"/>
    <property type="match status" value="1"/>
</dbReference>
<protein>
    <submittedName>
        <fullName evidence="2">RNA-binding protein</fullName>
    </submittedName>
</protein>
<dbReference type="InterPro" id="IPR009326">
    <property type="entry name" value="DUF984"/>
</dbReference>
<sequence length="152" mass="17251">MENRSAAALWQSFKSRSQNVPDHYEAWAFGNTEEMADELAELVLAGKKTATSSNYTLYELEQEPLPKVGQHHVLLNGKGEAVAVIMTTAVTVIPYNQVTEEHAFLEGEGDRSLAYWQDVHEPFFTQELETHGLAFHPEIPVLCEQFKVVYRR</sequence>
<dbReference type="RefSeq" id="WP_095294308.1">
    <property type="nucleotide sequence ID" value="NZ_BOQS01000013.1"/>
</dbReference>
<evidence type="ECO:0000313" key="3">
    <source>
        <dbReference type="Proteomes" id="UP000216207"/>
    </source>
</evidence>
<dbReference type="PIRSF" id="PIRSF021320">
    <property type="entry name" value="DUF984"/>
    <property type="match status" value="1"/>
</dbReference>
<dbReference type="PANTHER" id="PTHR39203">
    <property type="entry name" value="CYTOPLASMIC PROTEIN-RELATED"/>
    <property type="match status" value="1"/>
</dbReference>
<dbReference type="EMBL" id="NPCC01000012">
    <property type="protein sequence ID" value="PAE88970.1"/>
    <property type="molecule type" value="Genomic_DNA"/>
</dbReference>
<reference evidence="2 3" key="1">
    <citation type="submission" date="2017-07" db="EMBL/GenBank/DDBJ databases">
        <title>Isolation and whole genome analysis of endospore-forming bacteria from heroin.</title>
        <authorList>
            <person name="Kalinowski J."/>
            <person name="Ahrens B."/>
            <person name="Al-Dilaimi A."/>
            <person name="Winkler A."/>
            <person name="Wibberg D."/>
            <person name="Schleenbecker U."/>
            <person name="Ruckert C."/>
            <person name="Wolfel R."/>
            <person name="Grass G."/>
        </authorList>
    </citation>
    <scope>NUCLEOTIDE SEQUENCE [LARGE SCALE GENOMIC DNA]</scope>
    <source>
        <strain evidence="2 3">7539</strain>
    </source>
</reference>
<dbReference type="SMART" id="SM01022">
    <property type="entry name" value="ASCH"/>
    <property type="match status" value="1"/>
</dbReference>
<name>A0A268P107_SHOCL</name>
<dbReference type="PANTHER" id="PTHR39203:SF1">
    <property type="entry name" value="CYTOPLASMIC PROTEIN"/>
    <property type="match status" value="1"/>
</dbReference>
<organism evidence="2 3">
    <name type="scientific">Shouchella clausii</name>
    <name type="common">Alkalihalobacillus clausii</name>
    <dbReference type="NCBI Taxonomy" id="79880"/>
    <lineage>
        <taxon>Bacteria</taxon>
        <taxon>Bacillati</taxon>
        <taxon>Bacillota</taxon>
        <taxon>Bacilli</taxon>
        <taxon>Bacillales</taxon>
        <taxon>Bacillaceae</taxon>
        <taxon>Shouchella</taxon>
    </lineage>
</organism>
<dbReference type="CDD" id="cd06553">
    <property type="entry name" value="ASCH_Ef3133_like"/>
    <property type="match status" value="1"/>
</dbReference>
<accession>A0A268P107</accession>
<dbReference type="InterPro" id="IPR007374">
    <property type="entry name" value="ASCH_domain"/>
</dbReference>
<dbReference type="Proteomes" id="UP000216207">
    <property type="component" value="Unassembled WGS sequence"/>
</dbReference>
<dbReference type="Pfam" id="PF04266">
    <property type="entry name" value="ASCH"/>
    <property type="match status" value="1"/>
</dbReference>
<comment type="caution">
    <text evidence="2">The sequence shown here is derived from an EMBL/GenBank/DDBJ whole genome shotgun (WGS) entry which is preliminary data.</text>
</comment>
<gene>
    <name evidence="2" type="ORF">CHH72_11390</name>
</gene>
<dbReference type="InterPro" id="IPR015947">
    <property type="entry name" value="PUA-like_sf"/>
</dbReference>